<evidence type="ECO:0000256" key="1">
    <source>
        <dbReference type="SAM" id="MobiDB-lite"/>
    </source>
</evidence>
<protein>
    <submittedName>
        <fullName evidence="2">Uncharacterized protein</fullName>
    </submittedName>
</protein>
<name>A0A382ELL9_9ZZZZ</name>
<reference evidence="2" key="1">
    <citation type="submission" date="2018-05" db="EMBL/GenBank/DDBJ databases">
        <authorList>
            <person name="Lanie J.A."/>
            <person name="Ng W.-L."/>
            <person name="Kazmierczak K.M."/>
            <person name="Andrzejewski T.M."/>
            <person name="Davidsen T.M."/>
            <person name="Wayne K.J."/>
            <person name="Tettelin H."/>
            <person name="Glass J.I."/>
            <person name="Rusch D."/>
            <person name="Podicherti R."/>
            <person name="Tsui H.-C.T."/>
            <person name="Winkler M.E."/>
        </authorList>
    </citation>
    <scope>NUCLEOTIDE SEQUENCE</scope>
</reference>
<proteinExistence type="predicted"/>
<feature type="region of interest" description="Disordered" evidence="1">
    <location>
        <begin position="25"/>
        <end position="45"/>
    </location>
</feature>
<accession>A0A382ELL9</accession>
<dbReference type="AlphaFoldDB" id="A0A382ELL9"/>
<evidence type="ECO:0000313" key="2">
    <source>
        <dbReference type="EMBL" id="SVB51289.1"/>
    </source>
</evidence>
<gene>
    <name evidence="2" type="ORF">METZ01_LOCUS204143</name>
</gene>
<sequence length="191" mass="21512">MKLRAIFRTLPKLIWAPVKIRKSVNEPPTGKEHFNPPKLSDSLSETTVKATDIPVAHTPPGGYREFPPPILFECDEPITPGAPDLRGVWQVFKGPLKGHIERVEQAGNRVVVTGGGVIHDMYADGTLDGGVNDVHADKRERISVAARFEKGRLNLYPGGRKIALVTRYLDGEEMIWRYGPYKNRLRRLKYF</sequence>
<dbReference type="EMBL" id="UINC01045036">
    <property type="protein sequence ID" value="SVB51289.1"/>
    <property type="molecule type" value="Genomic_DNA"/>
</dbReference>
<organism evidence="2">
    <name type="scientific">marine metagenome</name>
    <dbReference type="NCBI Taxonomy" id="408172"/>
    <lineage>
        <taxon>unclassified sequences</taxon>
        <taxon>metagenomes</taxon>
        <taxon>ecological metagenomes</taxon>
    </lineage>
</organism>